<dbReference type="CDD" id="cd03784">
    <property type="entry name" value="GT1_Gtf-like"/>
    <property type="match status" value="1"/>
</dbReference>
<dbReference type="InterPro" id="IPR050426">
    <property type="entry name" value="Glycosyltransferase_28"/>
</dbReference>
<evidence type="ECO:0008006" key="7">
    <source>
        <dbReference type="Google" id="ProtNLM"/>
    </source>
</evidence>
<organism evidence="4 6">
    <name type="scientific">Rotaria sordida</name>
    <dbReference type="NCBI Taxonomy" id="392033"/>
    <lineage>
        <taxon>Eukaryota</taxon>
        <taxon>Metazoa</taxon>
        <taxon>Spiralia</taxon>
        <taxon>Gnathifera</taxon>
        <taxon>Rotifera</taxon>
        <taxon>Eurotatoria</taxon>
        <taxon>Bdelloidea</taxon>
        <taxon>Philodinida</taxon>
        <taxon>Philodinidae</taxon>
        <taxon>Rotaria</taxon>
    </lineage>
</organism>
<evidence type="ECO:0000313" key="5">
    <source>
        <dbReference type="EMBL" id="CAF3924710.1"/>
    </source>
</evidence>
<dbReference type="EMBL" id="CAJNOT010001010">
    <property type="protein sequence ID" value="CAF1127780.1"/>
    <property type="molecule type" value="Genomic_DNA"/>
</dbReference>
<feature type="domain" description="Erythromycin biosynthesis protein CIII-like C-terminal" evidence="3">
    <location>
        <begin position="346"/>
        <end position="442"/>
    </location>
</feature>
<dbReference type="EMBL" id="CAJOBD010003038">
    <property type="protein sequence ID" value="CAF3924710.1"/>
    <property type="molecule type" value="Genomic_DNA"/>
</dbReference>
<dbReference type="Proteomes" id="UP000663836">
    <property type="component" value="Unassembled WGS sequence"/>
</dbReference>
<comment type="caution">
    <text evidence="4">The sequence shown here is derived from an EMBL/GenBank/DDBJ whole genome shotgun (WGS) entry which is preliminary data.</text>
</comment>
<dbReference type="Pfam" id="PF03033">
    <property type="entry name" value="Glyco_transf_28"/>
    <property type="match status" value="1"/>
</dbReference>
<dbReference type="GO" id="GO:0005975">
    <property type="term" value="P:carbohydrate metabolic process"/>
    <property type="evidence" value="ECO:0007669"/>
    <property type="project" value="InterPro"/>
</dbReference>
<feature type="domain" description="Glycosyltransferase family 28 N-terminal" evidence="2">
    <location>
        <begin position="29"/>
        <end position="99"/>
    </location>
</feature>
<dbReference type="AlphaFoldDB" id="A0A814R2S4"/>
<protein>
    <recommendedName>
        <fullName evidence="7">Glycosyltransferase</fullName>
    </recommendedName>
</protein>
<dbReference type="SUPFAM" id="SSF53756">
    <property type="entry name" value="UDP-Glycosyltransferase/glycogen phosphorylase"/>
    <property type="match status" value="1"/>
</dbReference>
<dbReference type="FunFam" id="3.40.50.2000:FF:000009">
    <property type="entry name" value="Sterol 3-beta-glucosyltransferase UGT80A2"/>
    <property type="match status" value="1"/>
</dbReference>
<evidence type="ECO:0000259" key="3">
    <source>
        <dbReference type="Pfam" id="PF06722"/>
    </source>
</evidence>
<dbReference type="InterPro" id="IPR002213">
    <property type="entry name" value="UDP_glucos_trans"/>
</dbReference>
<name>A0A814R2S4_9BILA</name>
<gene>
    <name evidence="5" type="ORF">JBS370_LOCUS22122</name>
    <name evidence="4" type="ORF">ZHD862_LOCUS18972</name>
</gene>
<dbReference type="PANTHER" id="PTHR48050">
    <property type="entry name" value="STEROL 3-BETA-GLUCOSYLTRANSFERASE"/>
    <property type="match status" value="1"/>
</dbReference>
<proteinExistence type="predicted"/>
<dbReference type="Gene3D" id="3.40.50.2000">
    <property type="entry name" value="Glycogen Phosphorylase B"/>
    <property type="match status" value="2"/>
</dbReference>
<dbReference type="InterPro" id="IPR010610">
    <property type="entry name" value="EryCIII-like_C"/>
</dbReference>
<keyword evidence="1" id="KW-0808">Transferase</keyword>
<evidence type="ECO:0000313" key="6">
    <source>
        <dbReference type="Proteomes" id="UP000663864"/>
    </source>
</evidence>
<dbReference type="GO" id="GO:0016906">
    <property type="term" value="F:sterol 3-beta-glucosyltransferase activity"/>
    <property type="evidence" value="ECO:0007669"/>
    <property type="project" value="UniProtKB-ARBA"/>
</dbReference>
<evidence type="ECO:0000256" key="1">
    <source>
        <dbReference type="ARBA" id="ARBA00022679"/>
    </source>
</evidence>
<sequence length="461" mass="51683">MSIATATRMESVDIDQENVHGNSTSRKRIFIPAIGSLGDVKPFLILAQELKNRDHIVWLGVHKRFEEKVKATGIDTVEIGGDMEISLSTTPDGIELQRSASVFKLGLAKRVLLPIIEEWFNGILAGVKDADFIVFPCSCVLVGLSCIEKYPNIKAIGIYTFPCVRTAEFTPPALGGQSESMFSWMNSLKWKMLEYGASSMYNDRINQLRASIDLAPIKLNYDQMIESIFHKPMKTATIYSKYLIPRPSDWSENDHLVGPILEEKNHDFQPSIDMQMFLDKWENEKIIYVGLGSMMSIMFGIDDQLEFLKNIQQAIGNNNCKAIISLVGLQQANIDKLTSDENIFFLKEIIPHCWLFPNMSATIHHGGAGTTHTSLRYGLPTLVLPFGADQPFNGDRIFVNKLGPRPIPIRKTNVKNLTNAISDLMQNYSMYQANAKTIGESMKDEDGLGHCVRLIEAELMA</sequence>
<evidence type="ECO:0000259" key="2">
    <source>
        <dbReference type="Pfam" id="PF03033"/>
    </source>
</evidence>
<dbReference type="Proteomes" id="UP000663864">
    <property type="component" value="Unassembled WGS sequence"/>
</dbReference>
<dbReference type="Pfam" id="PF06722">
    <property type="entry name" value="EryCIII-like_C"/>
    <property type="match status" value="1"/>
</dbReference>
<reference evidence="4" key="1">
    <citation type="submission" date="2021-02" db="EMBL/GenBank/DDBJ databases">
        <authorList>
            <person name="Nowell W R."/>
        </authorList>
    </citation>
    <scope>NUCLEOTIDE SEQUENCE</scope>
</reference>
<evidence type="ECO:0000313" key="4">
    <source>
        <dbReference type="EMBL" id="CAF1127780.1"/>
    </source>
</evidence>
<dbReference type="PANTHER" id="PTHR48050:SF13">
    <property type="entry name" value="STEROL 3-BETA-GLUCOSYLTRANSFERASE UGT80A2"/>
    <property type="match status" value="1"/>
</dbReference>
<accession>A0A814R2S4</accession>
<dbReference type="InterPro" id="IPR004276">
    <property type="entry name" value="GlycoTrans_28_N"/>
</dbReference>